<evidence type="ECO:0000313" key="1">
    <source>
        <dbReference type="EMBL" id="SDE82990.1"/>
    </source>
</evidence>
<reference evidence="2" key="1">
    <citation type="submission" date="2016-10" db="EMBL/GenBank/DDBJ databases">
        <authorList>
            <person name="Varghese N."/>
            <person name="Submissions S."/>
        </authorList>
    </citation>
    <scope>NUCLEOTIDE SEQUENCE [LARGE SCALE GENOMIC DNA]</scope>
    <source>
        <strain evidence="2">DSM 19684</strain>
    </source>
</reference>
<keyword evidence="2" id="KW-1185">Reference proteome</keyword>
<gene>
    <name evidence="1" type="ORF">SAMN05421825_0327</name>
</gene>
<dbReference type="EMBL" id="FNBH01000001">
    <property type="protein sequence ID" value="SDE82990.1"/>
    <property type="molecule type" value="Genomic_DNA"/>
</dbReference>
<evidence type="ECO:0000313" key="2">
    <source>
        <dbReference type="Proteomes" id="UP000199203"/>
    </source>
</evidence>
<dbReference type="OrthoDB" id="668709at2"/>
<dbReference type="AlphaFoldDB" id="A0A1G7G4G3"/>
<proteinExistence type="predicted"/>
<dbReference type="RefSeq" id="WP_089870838.1">
    <property type="nucleotide sequence ID" value="NZ_FNBH01000001.1"/>
</dbReference>
<protein>
    <recommendedName>
        <fullName evidence="3">TerB family tellurite resistance protein</fullName>
    </recommendedName>
</protein>
<accession>A0A1G7G4G3</accession>
<dbReference type="CDD" id="cd07177">
    <property type="entry name" value="terB_like"/>
    <property type="match status" value="1"/>
</dbReference>
<dbReference type="Proteomes" id="UP000199203">
    <property type="component" value="Unassembled WGS sequence"/>
</dbReference>
<organism evidence="1 2">
    <name type="scientific">Epilithonimonas hungarica</name>
    <dbReference type="NCBI Taxonomy" id="454006"/>
    <lineage>
        <taxon>Bacteria</taxon>
        <taxon>Pseudomonadati</taxon>
        <taxon>Bacteroidota</taxon>
        <taxon>Flavobacteriia</taxon>
        <taxon>Flavobacteriales</taxon>
        <taxon>Weeksellaceae</taxon>
        <taxon>Chryseobacterium group</taxon>
        <taxon>Epilithonimonas</taxon>
    </lineage>
</organism>
<dbReference type="InterPro" id="IPR029024">
    <property type="entry name" value="TerB-like"/>
</dbReference>
<evidence type="ECO:0008006" key="3">
    <source>
        <dbReference type="Google" id="ProtNLM"/>
    </source>
</evidence>
<dbReference type="SUPFAM" id="SSF158682">
    <property type="entry name" value="TerB-like"/>
    <property type="match status" value="1"/>
</dbReference>
<sequence>MNEIIETTESLKAHFLRLYQMAICDDNFSPLELKALYRSAEERGISQKKLDEILLNPVNSKMIVPESIEEKIDYLYDLTVMIWADGIVSPNERTSLEKYVLMFGFMEENALQIVDYLIDSVKEGKTKTDILNDLKN</sequence>
<name>A0A1G7G4G3_9FLAO</name>
<dbReference type="STRING" id="454006.SAMN05421825_0327"/>